<keyword evidence="1" id="KW-0808">Transferase</keyword>
<dbReference type="AlphaFoldDB" id="A0A2G9YN73"/>
<comment type="caution">
    <text evidence="4">The sequence shown here is derived from an EMBL/GenBank/DDBJ whole genome shotgun (WGS) entry which is preliminary data.</text>
</comment>
<dbReference type="SUPFAM" id="SSF53756">
    <property type="entry name" value="UDP-Glycosyltransferase/glycogen phosphorylase"/>
    <property type="match status" value="1"/>
</dbReference>
<evidence type="ECO:0000259" key="2">
    <source>
        <dbReference type="Pfam" id="PF00534"/>
    </source>
</evidence>
<reference evidence="4 5" key="1">
    <citation type="submission" date="2017-09" db="EMBL/GenBank/DDBJ databases">
        <title>Depth-based differentiation of microbial function through sediment-hosted aquifers and enrichment of novel symbionts in the deep terrestrial subsurface.</title>
        <authorList>
            <person name="Probst A.J."/>
            <person name="Ladd B."/>
            <person name="Jarett J.K."/>
            <person name="Geller-Mcgrath D.E."/>
            <person name="Sieber C.M."/>
            <person name="Emerson J.B."/>
            <person name="Anantharaman K."/>
            <person name="Thomas B.C."/>
            <person name="Malmstrom R."/>
            <person name="Stieglmeier M."/>
            <person name="Klingl A."/>
            <person name="Woyke T."/>
            <person name="Ryan C.M."/>
            <person name="Banfield J.F."/>
        </authorList>
    </citation>
    <scope>NUCLEOTIDE SEQUENCE [LARGE SCALE GENOMIC DNA]</scope>
    <source>
        <strain evidence="4">CG23_combo_of_CG06-09_8_20_14_all_41_10</strain>
    </source>
</reference>
<evidence type="ECO:0008006" key="6">
    <source>
        <dbReference type="Google" id="ProtNLM"/>
    </source>
</evidence>
<dbReference type="EMBL" id="PCRK01000005">
    <property type="protein sequence ID" value="PIP19951.1"/>
    <property type="molecule type" value="Genomic_DNA"/>
</dbReference>
<dbReference type="CDD" id="cd03801">
    <property type="entry name" value="GT4_PimA-like"/>
    <property type="match status" value="1"/>
</dbReference>
<dbReference type="Gene3D" id="3.40.50.2000">
    <property type="entry name" value="Glycogen Phosphorylase B"/>
    <property type="match status" value="2"/>
</dbReference>
<dbReference type="InterPro" id="IPR001296">
    <property type="entry name" value="Glyco_trans_1"/>
</dbReference>
<name>A0A2G9YN73_9BACT</name>
<feature type="domain" description="Glycosyltransferase subfamily 4-like N-terminal" evidence="3">
    <location>
        <begin position="19"/>
        <end position="174"/>
    </location>
</feature>
<dbReference type="PANTHER" id="PTHR46401">
    <property type="entry name" value="GLYCOSYLTRANSFERASE WBBK-RELATED"/>
    <property type="match status" value="1"/>
</dbReference>
<dbReference type="Pfam" id="PF00534">
    <property type="entry name" value="Glycos_transf_1"/>
    <property type="match status" value="1"/>
</dbReference>
<dbReference type="Proteomes" id="UP000231292">
    <property type="component" value="Unassembled WGS sequence"/>
</dbReference>
<organism evidence="4 5">
    <name type="scientific">Candidatus Sherwoodlollariibacterium unditelluris</name>
    <dbReference type="NCBI Taxonomy" id="1974757"/>
    <lineage>
        <taxon>Bacteria</taxon>
        <taxon>Pseudomonadati</taxon>
        <taxon>Candidatus Omnitrophota</taxon>
        <taxon>Candidatus Sherwoodlollariibacterium</taxon>
    </lineage>
</organism>
<dbReference type="GO" id="GO:0016757">
    <property type="term" value="F:glycosyltransferase activity"/>
    <property type="evidence" value="ECO:0007669"/>
    <property type="project" value="InterPro"/>
</dbReference>
<protein>
    <recommendedName>
        <fullName evidence="6">Glycosyl transferase family 1</fullName>
    </recommendedName>
</protein>
<proteinExistence type="predicted"/>
<evidence type="ECO:0000313" key="4">
    <source>
        <dbReference type="EMBL" id="PIP19951.1"/>
    </source>
</evidence>
<sequence>MKKILLLTFEYPVGKRYCGGVGQVVKQCRDSLLALGCKVYVLISPGFQKKCPVDLLGPDGALIHYNNLFSFEKEYDWLGFDCIIQHFVNWTQQLRKVKNHRCSRPKIVYHFHSILRRERDSGFRTLNRFLLNQEKMIDIADKVICPSKYEYDNFCRYFPDFSEKLTVIENTIETFPSSSKIISDIRVKYGIKEGDIVAIYVGRLEKIKGAEVILSHVPKLLNRHKNLKIFIIGKSLEKNLYRKLMRALKKYPRQLLYIRYLEKERLFQLYYLGHIYISPSLSESFSLTTHESALCNNALLLNRISVFDKFRNAALFFSSQEANGKEFISKFEYLIKHKKIRRRLSQKASRIAKEFLANNRLKEDLLKFLKSF</sequence>
<dbReference type="InterPro" id="IPR028098">
    <property type="entry name" value="Glyco_trans_4-like_N"/>
</dbReference>
<feature type="domain" description="Glycosyl transferase family 1" evidence="2">
    <location>
        <begin position="184"/>
        <end position="348"/>
    </location>
</feature>
<evidence type="ECO:0000313" key="5">
    <source>
        <dbReference type="Proteomes" id="UP000231292"/>
    </source>
</evidence>
<dbReference type="Pfam" id="PF13439">
    <property type="entry name" value="Glyco_transf_4"/>
    <property type="match status" value="1"/>
</dbReference>
<dbReference type="GO" id="GO:0009103">
    <property type="term" value="P:lipopolysaccharide biosynthetic process"/>
    <property type="evidence" value="ECO:0007669"/>
    <property type="project" value="TreeGrafter"/>
</dbReference>
<evidence type="ECO:0000256" key="1">
    <source>
        <dbReference type="ARBA" id="ARBA00022679"/>
    </source>
</evidence>
<accession>A0A2G9YN73</accession>
<evidence type="ECO:0000259" key="3">
    <source>
        <dbReference type="Pfam" id="PF13439"/>
    </source>
</evidence>
<dbReference type="PANTHER" id="PTHR46401:SF2">
    <property type="entry name" value="GLYCOSYLTRANSFERASE WBBK-RELATED"/>
    <property type="match status" value="1"/>
</dbReference>
<gene>
    <name evidence="4" type="ORF">COX41_00140</name>
</gene>